<dbReference type="InterPro" id="IPR002938">
    <property type="entry name" value="FAD-bd"/>
</dbReference>
<dbReference type="RefSeq" id="WP_345593951.1">
    <property type="nucleotide sequence ID" value="NZ_BAABCQ010000075.1"/>
</dbReference>
<protein>
    <submittedName>
        <fullName evidence="5">FAD-dependent monooxygenase</fullName>
    </submittedName>
</protein>
<feature type="region of interest" description="Disordered" evidence="3">
    <location>
        <begin position="398"/>
        <end position="421"/>
    </location>
</feature>
<dbReference type="SUPFAM" id="SSF51905">
    <property type="entry name" value="FAD/NAD(P)-binding domain"/>
    <property type="match status" value="1"/>
</dbReference>
<accession>A0ABP7QSZ1</accession>
<dbReference type="InterPro" id="IPR050631">
    <property type="entry name" value="PheA/TfdB_FAD_monoxygenase"/>
</dbReference>
<dbReference type="PRINTS" id="PR00420">
    <property type="entry name" value="RNGMNOXGNASE"/>
</dbReference>
<sequence length="421" mass="46196">MKVACVGGGPAGLYLSILLKLRDPSHDITVHERDPEGSTYGWGVTYWRGLLDRLQEHDPESARAVEENSVRWRDGVAHVGDRSTRHRGDEGFGIGRHRLLEILAARARSLGVRLEFECEITGDAPPAADLVVAADGAGSALRTRHAGHFGTDVRAGRNHYVWLGTTKVLDAFTFAFVETRHGWIWAYGYGYGPEGSTCVVECASETWTGLGLDRADEAEGLVLLEKLFADVLDGHPLTGRSAPGARAPWQTFRTLTNRTWSRDNLVLLGDAAHTTHYSIGAGTTLALEDAMALSAALRDRAALPDALAHYERERGAALLPVQSAARHSAQWYENLPRYIHLPPERMFALLGQRHSPLLPYVPPRLYYRIDRAAGQLEALRRLKRWLGPRVARTVQARNLAAREENDGPAPSGPGAVRGHSG</sequence>
<name>A0ABP7QSZ1_9ACTN</name>
<evidence type="ECO:0000259" key="4">
    <source>
        <dbReference type="Pfam" id="PF01494"/>
    </source>
</evidence>
<keyword evidence="2" id="KW-0520">NAD</keyword>
<evidence type="ECO:0000313" key="6">
    <source>
        <dbReference type="Proteomes" id="UP001500034"/>
    </source>
</evidence>
<dbReference type="GO" id="GO:0004497">
    <property type="term" value="F:monooxygenase activity"/>
    <property type="evidence" value="ECO:0007669"/>
    <property type="project" value="UniProtKB-KW"/>
</dbReference>
<comment type="caution">
    <text evidence="5">The sequence shown here is derived from an EMBL/GenBank/DDBJ whole genome shotgun (WGS) entry which is preliminary data.</text>
</comment>
<dbReference type="Pfam" id="PF01494">
    <property type="entry name" value="FAD_binding_3"/>
    <property type="match status" value="1"/>
</dbReference>
<keyword evidence="5" id="KW-0503">Monooxygenase</keyword>
<dbReference type="InterPro" id="IPR036188">
    <property type="entry name" value="FAD/NAD-bd_sf"/>
</dbReference>
<dbReference type="Gene3D" id="3.50.50.60">
    <property type="entry name" value="FAD/NAD(P)-binding domain"/>
    <property type="match status" value="1"/>
</dbReference>
<evidence type="ECO:0000256" key="2">
    <source>
        <dbReference type="ARBA" id="ARBA00023027"/>
    </source>
</evidence>
<dbReference type="Gene3D" id="3.30.9.20">
    <property type="match status" value="1"/>
</dbReference>
<feature type="domain" description="FAD-binding" evidence="4">
    <location>
        <begin position="128"/>
        <end position="315"/>
    </location>
</feature>
<evidence type="ECO:0000256" key="3">
    <source>
        <dbReference type="SAM" id="MobiDB-lite"/>
    </source>
</evidence>
<dbReference type="PANTHER" id="PTHR43476">
    <property type="entry name" value="3-(3-HYDROXY-PHENYL)PROPIONATE/3-HYDROXYCINNAMIC ACID HYDROXYLASE"/>
    <property type="match status" value="1"/>
</dbReference>
<proteinExistence type="predicted"/>
<keyword evidence="6" id="KW-1185">Reference proteome</keyword>
<keyword evidence="1" id="KW-0560">Oxidoreductase</keyword>
<organism evidence="5 6">
    <name type="scientific">Streptomyces marokkonensis</name>
    <dbReference type="NCBI Taxonomy" id="324855"/>
    <lineage>
        <taxon>Bacteria</taxon>
        <taxon>Bacillati</taxon>
        <taxon>Actinomycetota</taxon>
        <taxon>Actinomycetes</taxon>
        <taxon>Kitasatosporales</taxon>
        <taxon>Streptomycetaceae</taxon>
        <taxon>Streptomyces</taxon>
    </lineage>
</organism>
<evidence type="ECO:0000313" key="5">
    <source>
        <dbReference type="EMBL" id="GAA3987654.1"/>
    </source>
</evidence>
<reference evidence="6" key="1">
    <citation type="journal article" date="2019" name="Int. J. Syst. Evol. Microbiol.">
        <title>The Global Catalogue of Microorganisms (GCM) 10K type strain sequencing project: providing services to taxonomists for standard genome sequencing and annotation.</title>
        <authorList>
            <consortium name="The Broad Institute Genomics Platform"/>
            <consortium name="The Broad Institute Genome Sequencing Center for Infectious Disease"/>
            <person name="Wu L."/>
            <person name="Ma J."/>
        </authorList>
    </citation>
    <scope>NUCLEOTIDE SEQUENCE [LARGE SCALE GENOMIC DNA]</scope>
    <source>
        <strain evidence="6">JCM 17027</strain>
    </source>
</reference>
<dbReference type="EMBL" id="BAABCQ010000075">
    <property type="protein sequence ID" value="GAA3987654.1"/>
    <property type="molecule type" value="Genomic_DNA"/>
</dbReference>
<gene>
    <name evidence="5" type="ORF">GCM10022384_39510</name>
</gene>
<dbReference type="Proteomes" id="UP001500034">
    <property type="component" value="Unassembled WGS sequence"/>
</dbReference>
<evidence type="ECO:0000256" key="1">
    <source>
        <dbReference type="ARBA" id="ARBA00023002"/>
    </source>
</evidence>
<dbReference type="PANTHER" id="PTHR43476:SF4">
    <property type="entry name" value="BLR0106 PROTEIN"/>
    <property type="match status" value="1"/>
</dbReference>